<sequence>MTVINSYEDIMHQHRSTPWRHGVMDEVFPPEVRAQVLAAVSQGTPLKQVMEKHGLSDEVAYGRARWDGDWERQLYSALLDGRNPDLRHGRAWTYAKYRCRCPECQATQPGCTAAQRFLQQHRPAPARPACG</sequence>
<gene>
    <name evidence="1" type="ORF">PS9374_04495</name>
</gene>
<dbReference type="AlphaFoldDB" id="A0A171DIY6"/>
<comment type="caution">
    <text evidence="1">The sequence shown here is derived from an EMBL/GenBank/DDBJ whole genome shotgun (WGS) entry which is preliminary data.</text>
</comment>
<reference evidence="2" key="2">
    <citation type="submission" date="2016-04" db="EMBL/GenBank/DDBJ databases">
        <title>Planomonospora sphaerica JCM9374 whole genome shotgun sequence.</title>
        <authorList>
            <person name="Suzuki T."/>
            <person name="Dohra H."/>
            <person name="Kodani S."/>
        </authorList>
    </citation>
    <scope>NUCLEOTIDE SEQUENCE [LARGE SCALE GENOMIC DNA]</scope>
    <source>
        <strain evidence="2">JCM 9374</strain>
    </source>
</reference>
<name>A0A171DIY6_9ACTN</name>
<keyword evidence="2" id="KW-1185">Reference proteome</keyword>
<reference evidence="1 2" key="1">
    <citation type="journal article" date="2016" name="Genome Announc.">
        <title>Draft Genome Sequence of Planomonospora sphaerica JCM9374, a Rare Actinomycete.</title>
        <authorList>
            <person name="Dohra H."/>
            <person name="Suzuki T."/>
            <person name="Inoue Y."/>
            <person name="Kodani S."/>
        </authorList>
    </citation>
    <scope>NUCLEOTIDE SEQUENCE [LARGE SCALE GENOMIC DNA]</scope>
    <source>
        <strain evidence="1 2">JCM 9374</strain>
    </source>
</reference>
<protein>
    <submittedName>
        <fullName evidence="1">Uncharacterized protein</fullName>
    </submittedName>
</protein>
<dbReference type="Proteomes" id="UP000077701">
    <property type="component" value="Unassembled WGS sequence"/>
</dbReference>
<evidence type="ECO:0000313" key="2">
    <source>
        <dbReference type="Proteomes" id="UP000077701"/>
    </source>
</evidence>
<dbReference type="EMBL" id="BDCX01000011">
    <property type="protein sequence ID" value="GAT68830.1"/>
    <property type="molecule type" value="Genomic_DNA"/>
</dbReference>
<evidence type="ECO:0000313" key="1">
    <source>
        <dbReference type="EMBL" id="GAT68830.1"/>
    </source>
</evidence>
<organism evidence="1 2">
    <name type="scientific">Planomonospora sphaerica</name>
    <dbReference type="NCBI Taxonomy" id="161355"/>
    <lineage>
        <taxon>Bacteria</taxon>
        <taxon>Bacillati</taxon>
        <taxon>Actinomycetota</taxon>
        <taxon>Actinomycetes</taxon>
        <taxon>Streptosporangiales</taxon>
        <taxon>Streptosporangiaceae</taxon>
        <taxon>Planomonospora</taxon>
    </lineage>
</organism>
<proteinExistence type="predicted"/>
<accession>A0A171DIY6</accession>